<gene>
    <name evidence="3" type="ORF">V9T40_010004</name>
</gene>
<evidence type="ECO:0000313" key="3">
    <source>
        <dbReference type="EMBL" id="KAK7597779.1"/>
    </source>
</evidence>
<keyword evidence="1" id="KW-0238">DNA-binding</keyword>
<dbReference type="InterPro" id="IPR012340">
    <property type="entry name" value="NA-bd_OB-fold"/>
</dbReference>
<feature type="compositionally biased region" description="Low complexity" evidence="2">
    <location>
        <begin position="136"/>
        <end position="163"/>
    </location>
</feature>
<evidence type="ECO:0008006" key="5">
    <source>
        <dbReference type="Google" id="ProtNLM"/>
    </source>
</evidence>
<dbReference type="GO" id="GO:0000724">
    <property type="term" value="P:double-strand break repair via homologous recombination"/>
    <property type="evidence" value="ECO:0007669"/>
    <property type="project" value="TreeGrafter"/>
</dbReference>
<feature type="region of interest" description="Disordered" evidence="2">
    <location>
        <begin position="120"/>
        <end position="216"/>
    </location>
</feature>
<comment type="caution">
    <text evidence="3">The sequence shown here is derived from an EMBL/GenBank/DDBJ whole genome shotgun (WGS) entry which is preliminary data.</text>
</comment>
<dbReference type="PANTHER" id="PTHR13356:SF0">
    <property type="entry name" value="SOSS COMPLEX SUBUNIT B HOMOLOG"/>
    <property type="match status" value="1"/>
</dbReference>
<dbReference type="GO" id="GO:0010212">
    <property type="term" value="P:response to ionizing radiation"/>
    <property type="evidence" value="ECO:0007669"/>
    <property type="project" value="TreeGrafter"/>
</dbReference>
<dbReference type="GO" id="GO:0005694">
    <property type="term" value="C:chromosome"/>
    <property type="evidence" value="ECO:0007669"/>
    <property type="project" value="UniProtKB-ARBA"/>
</dbReference>
<protein>
    <recommendedName>
        <fullName evidence="5">SOSS complex subunit B homolog</fullName>
    </recommendedName>
</protein>
<evidence type="ECO:0000313" key="4">
    <source>
        <dbReference type="Proteomes" id="UP001367676"/>
    </source>
</evidence>
<proteinExistence type="predicted"/>
<dbReference type="GO" id="GO:0003677">
    <property type="term" value="F:DNA binding"/>
    <property type="evidence" value="ECO:0007669"/>
    <property type="project" value="UniProtKB-KW"/>
</dbReference>
<dbReference type="GO" id="GO:0044818">
    <property type="term" value="P:mitotic G2/M transition checkpoint"/>
    <property type="evidence" value="ECO:0007669"/>
    <property type="project" value="TreeGrafter"/>
</dbReference>
<sequence length="216" mass="23306">MENRMDTIYIKDIHVGMKNLTLTCIVLEVSPPTMLKENREVRTVKVADQTACINLAVWDDLGHCINASDILRLNKAYATLYRNALTLYTAKAGSVEKIGEFTMVFNDQLNMSEIVIQAPLPPLNNPPNGGGGGGNNNNNASTTDINTTNTTVTTSTTTITNANSSYISRNAGSQSSHPVASGSSRYHDLPARNNPRNGQPSDSGAGVNPRSRGERR</sequence>
<evidence type="ECO:0000256" key="2">
    <source>
        <dbReference type="SAM" id="MobiDB-lite"/>
    </source>
</evidence>
<dbReference type="SUPFAM" id="SSF50249">
    <property type="entry name" value="Nucleic acid-binding proteins"/>
    <property type="match status" value="1"/>
</dbReference>
<dbReference type="Proteomes" id="UP001367676">
    <property type="component" value="Unassembled WGS sequence"/>
</dbReference>
<dbReference type="InterPro" id="IPR051231">
    <property type="entry name" value="SOSS-B"/>
</dbReference>
<dbReference type="EMBL" id="JBBCAQ010000017">
    <property type="protein sequence ID" value="KAK7597779.1"/>
    <property type="molecule type" value="Genomic_DNA"/>
</dbReference>
<reference evidence="3 4" key="1">
    <citation type="submission" date="2024-03" db="EMBL/GenBank/DDBJ databases">
        <title>Adaptation during the transition from Ophiocordyceps entomopathogen to insect associate is accompanied by gene loss and intensified selection.</title>
        <authorList>
            <person name="Ward C.M."/>
            <person name="Onetto C.A."/>
            <person name="Borneman A.R."/>
        </authorList>
    </citation>
    <scope>NUCLEOTIDE SEQUENCE [LARGE SCALE GENOMIC DNA]</scope>
    <source>
        <strain evidence="3">AWRI1</strain>
        <tissue evidence="3">Single Adult Female</tissue>
    </source>
</reference>
<name>A0AAN9TLH8_9HEMI</name>
<dbReference type="PANTHER" id="PTHR13356">
    <property type="entry name" value="OB FOLD NUCLEIC ACID BINDING PROTEIN-RELATED"/>
    <property type="match status" value="1"/>
</dbReference>
<keyword evidence="4" id="KW-1185">Reference proteome</keyword>
<dbReference type="FunFam" id="2.40.50.140:FF:000072">
    <property type="entry name" value="SOSS complex subunit B2"/>
    <property type="match status" value="1"/>
</dbReference>
<dbReference type="Gene3D" id="2.40.50.140">
    <property type="entry name" value="Nucleic acid-binding proteins"/>
    <property type="match status" value="1"/>
</dbReference>
<dbReference type="AlphaFoldDB" id="A0AAN9TLH8"/>
<evidence type="ECO:0000256" key="1">
    <source>
        <dbReference type="ARBA" id="ARBA00023125"/>
    </source>
</evidence>
<dbReference type="GO" id="GO:0070876">
    <property type="term" value="C:SOSS complex"/>
    <property type="evidence" value="ECO:0007669"/>
    <property type="project" value="TreeGrafter"/>
</dbReference>
<organism evidence="3 4">
    <name type="scientific">Parthenolecanium corni</name>
    <dbReference type="NCBI Taxonomy" id="536013"/>
    <lineage>
        <taxon>Eukaryota</taxon>
        <taxon>Metazoa</taxon>
        <taxon>Ecdysozoa</taxon>
        <taxon>Arthropoda</taxon>
        <taxon>Hexapoda</taxon>
        <taxon>Insecta</taxon>
        <taxon>Pterygota</taxon>
        <taxon>Neoptera</taxon>
        <taxon>Paraneoptera</taxon>
        <taxon>Hemiptera</taxon>
        <taxon>Sternorrhyncha</taxon>
        <taxon>Coccoidea</taxon>
        <taxon>Coccidae</taxon>
        <taxon>Parthenolecanium</taxon>
    </lineage>
</organism>
<accession>A0AAN9TLH8</accession>
<feature type="compositionally biased region" description="Polar residues" evidence="2">
    <location>
        <begin position="164"/>
        <end position="184"/>
    </location>
</feature>